<evidence type="ECO:0000313" key="1">
    <source>
        <dbReference type="EMBL" id="SNS44694.1"/>
    </source>
</evidence>
<dbReference type="Proteomes" id="UP000198393">
    <property type="component" value="Unassembled WGS sequence"/>
</dbReference>
<proteinExistence type="predicted"/>
<keyword evidence="2" id="KW-1185">Reference proteome</keyword>
<accession>A0A239ELD9</accession>
<dbReference type="EMBL" id="FZPD01000001">
    <property type="protein sequence ID" value="SNS44694.1"/>
    <property type="molecule type" value="Genomic_DNA"/>
</dbReference>
<name>A0A239ELD9_EKHLU</name>
<reference evidence="1 2" key="1">
    <citation type="submission" date="2017-06" db="EMBL/GenBank/DDBJ databases">
        <authorList>
            <person name="Kim H.J."/>
            <person name="Triplett B.A."/>
        </authorList>
    </citation>
    <scope>NUCLEOTIDE SEQUENCE [LARGE SCALE GENOMIC DNA]</scope>
    <source>
        <strain evidence="1 2">DSM 19307</strain>
    </source>
</reference>
<dbReference type="RefSeq" id="WP_179213268.1">
    <property type="nucleotide sequence ID" value="NZ_FZPD01000001.1"/>
</dbReference>
<protein>
    <submittedName>
        <fullName evidence="1">Uncharacterized protein</fullName>
    </submittedName>
</protein>
<dbReference type="AlphaFoldDB" id="A0A239ELD9"/>
<evidence type="ECO:0000313" key="2">
    <source>
        <dbReference type="Proteomes" id="UP000198393"/>
    </source>
</evidence>
<sequence>MTTEEIQSQITELESKLTGDMFNDMEIKDKIHNLKMKANGTRPMNSEIECVGCGS</sequence>
<gene>
    <name evidence="1" type="ORF">SAMN05421640_0180</name>
</gene>
<organism evidence="1 2">
    <name type="scientific">Ekhidna lutea</name>
    <dbReference type="NCBI Taxonomy" id="447679"/>
    <lineage>
        <taxon>Bacteria</taxon>
        <taxon>Pseudomonadati</taxon>
        <taxon>Bacteroidota</taxon>
        <taxon>Cytophagia</taxon>
        <taxon>Cytophagales</taxon>
        <taxon>Reichenbachiellaceae</taxon>
        <taxon>Ekhidna</taxon>
    </lineage>
</organism>